<proteinExistence type="inferred from homology"/>
<feature type="domain" description="GS beta-grasp" evidence="7">
    <location>
        <begin position="20"/>
        <end position="116"/>
    </location>
</feature>
<dbReference type="EMBL" id="CP027541">
    <property type="protein sequence ID" value="AWT53530.1"/>
    <property type="molecule type" value="Genomic_DNA"/>
</dbReference>
<keyword evidence="2" id="KW-0436">Ligase</keyword>
<evidence type="ECO:0000256" key="6">
    <source>
        <dbReference type="RuleBase" id="RU000384"/>
    </source>
</evidence>
<dbReference type="SUPFAM" id="SSF54368">
    <property type="entry name" value="Glutamine synthetase, N-terminal domain"/>
    <property type="match status" value="1"/>
</dbReference>
<evidence type="ECO:0000256" key="1">
    <source>
        <dbReference type="ARBA" id="ARBA00009897"/>
    </source>
</evidence>
<comment type="similarity">
    <text evidence="1 5 6">Belongs to the glutamine synthetase family.</text>
</comment>
<dbReference type="Gene3D" id="3.30.590.10">
    <property type="entry name" value="Glutamine synthetase/guanido kinase, catalytic domain"/>
    <property type="match status" value="1"/>
</dbReference>
<dbReference type="GO" id="GO:0006542">
    <property type="term" value="P:glutamine biosynthetic process"/>
    <property type="evidence" value="ECO:0007669"/>
    <property type="project" value="InterPro"/>
</dbReference>
<dbReference type="SUPFAM" id="SSF55931">
    <property type="entry name" value="Glutamine synthetase/guanido kinase"/>
    <property type="match status" value="1"/>
</dbReference>
<dbReference type="FunFam" id="3.10.20.70:FF:000015">
    <property type="entry name" value="Putative glutamine synthetase"/>
    <property type="match status" value="1"/>
</dbReference>
<dbReference type="RefSeq" id="WP_003893950.1">
    <property type="nucleotide sequence ID" value="NZ_CP027541.1"/>
</dbReference>
<evidence type="ECO:0000256" key="2">
    <source>
        <dbReference type="ARBA" id="ARBA00022598"/>
    </source>
</evidence>
<evidence type="ECO:0000259" key="8">
    <source>
        <dbReference type="PROSITE" id="PS51987"/>
    </source>
</evidence>
<keyword evidence="3" id="KW-0547">Nucleotide-binding</keyword>
<evidence type="ECO:0000313" key="9">
    <source>
        <dbReference type="EMBL" id="AWT53530.1"/>
    </source>
</evidence>
<dbReference type="GO" id="GO:0006576">
    <property type="term" value="P:biogenic amine metabolic process"/>
    <property type="evidence" value="ECO:0007669"/>
    <property type="project" value="UniProtKB-ARBA"/>
</dbReference>
<dbReference type="Proteomes" id="UP000011200">
    <property type="component" value="Chromosome"/>
</dbReference>
<dbReference type="PROSITE" id="PS51987">
    <property type="entry name" value="GS_CATALYTIC"/>
    <property type="match status" value="1"/>
</dbReference>
<protein>
    <submittedName>
        <fullName evidence="9">Gamma-glutamylisopropylamide synthetase</fullName>
    </submittedName>
</protein>
<dbReference type="PANTHER" id="PTHR43785">
    <property type="entry name" value="GAMMA-GLUTAMYLPUTRESCINE SYNTHETASE"/>
    <property type="match status" value="1"/>
</dbReference>
<dbReference type="GeneID" id="93457382"/>
<feature type="domain" description="GS catalytic" evidence="8">
    <location>
        <begin position="123"/>
        <end position="457"/>
    </location>
</feature>
<dbReference type="PANTHER" id="PTHR43785:SF12">
    <property type="entry name" value="TYPE-1 GLUTAMINE SYNTHETASE 2"/>
    <property type="match status" value="1"/>
</dbReference>
<evidence type="ECO:0000256" key="4">
    <source>
        <dbReference type="ARBA" id="ARBA00022840"/>
    </source>
</evidence>
<dbReference type="InterPro" id="IPR036651">
    <property type="entry name" value="Gln_synt_N_sf"/>
</dbReference>
<dbReference type="AlphaFoldDB" id="A0A2U9PP39"/>
<organism evidence="9 10">
    <name type="scientific">Mycolicibacterium smegmatis (strain MKD8)</name>
    <name type="common">Mycobacterium smegmatis</name>
    <dbReference type="NCBI Taxonomy" id="1214915"/>
    <lineage>
        <taxon>Bacteria</taxon>
        <taxon>Bacillati</taxon>
        <taxon>Actinomycetota</taxon>
        <taxon>Actinomycetes</taxon>
        <taxon>Mycobacteriales</taxon>
        <taxon>Mycobacteriaceae</taxon>
        <taxon>Mycolicibacterium</taxon>
    </lineage>
</organism>
<dbReference type="GO" id="GO:0042402">
    <property type="term" value="P:biogenic amine catabolic process"/>
    <property type="evidence" value="ECO:0007669"/>
    <property type="project" value="UniProtKB-ARBA"/>
</dbReference>
<dbReference type="GO" id="GO:0005524">
    <property type="term" value="F:ATP binding"/>
    <property type="evidence" value="ECO:0007669"/>
    <property type="project" value="UniProtKB-KW"/>
</dbReference>
<dbReference type="InterPro" id="IPR008146">
    <property type="entry name" value="Gln_synth_cat_dom"/>
</dbReference>
<dbReference type="InterPro" id="IPR008147">
    <property type="entry name" value="Gln_synt_N"/>
</dbReference>
<accession>A0A2U9PP39</accession>
<dbReference type="PROSITE" id="PS51986">
    <property type="entry name" value="GS_BETA_GRASP"/>
    <property type="match status" value="1"/>
</dbReference>
<evidence type="ECO:0000313" key="10">
    <source>
        <dbReference type="Proteomes" id="UP000011200"/>
    </source>
</evidence>
<dbReference type="InterPro" id="IPR014746">
    <property type="entry name" value="Gln_synth/guanido_kin_cat_dom"/>
</dbReference>
<evidence type="ECO:0000256" key="5">
    <source>
        <dbReference type="PROSITE-ProRule" id="PRU01330"/>
    </source>
</evidence>
<dbReference type="FunFam" id="3.30.590.10:FF:000005">
    <property type="entry name" value="Probable glutamine synthetase"/>
    <property type="match status" value="1"/>
</dbReference>
<reference evidence="9 10" key="1">
    <citation type="journal article" date="2013" name="Genome Announc.">
        <title>Draft genome sequence of MKD8, a conjugal recipient Mycobacterium smegmatis strain.</title>
        <authorList>
            <person name="Gray T.A."/>
            <person name="Palumbo M.J."/>
            <person name="Derbyshire K.M."/>
        </authorList>
    </citation>
    <scope>NUCLEOTIDE SEQUENCE [LARGE SCALE GENOMIC DNA]</scope>
    <source>
        <strain evidence="9 10">MKD8</strain>
    </source>
</reference>
<dbReference type="SMART" id="SM01230">
    <property type="entry name" value="Gln-synt_C"/>
    <property type="match status" value="1"/>
</dbReference>
<dbReference type="Pfam" id="PF00120">
    <property type="entry name" value="Gln-synt_C"/>
    <property type="match status" value="1"/>
</dbReference>
<dbReference type="Gene3D" id="3.10.20.70">
    <property type="entry name" value="Glutamine synthetase, N-terminal domain"/>
    <property type="match status" value="1"/>
</dbReference>
<dbReference type="GO" id="GO:0004356">
    <property type="term" value="F:glutamine synthetase activity"/>
    <property type="evidence" value="ECO:0007669"/>
    <property type="project" value="InterPro"/>
</dbReference>
<evidence type="ECO:0000256" key="3">
    <source>
        <dbReference type="ARBA" id="ARBA00022741"/>
    </source>
</evidence>
<sequence length="457" mass="50429">MSRNPGMLTQDELVQLVTDGEIDTVIVAFCDMQGRLTGKRVSARLFVEEVAANGCECCNYLLAVDVDMNTVDGYAVSSWETGYGDMVMTPDFSTLRRIPWLPGTAMVMADLSWLDGNPVAVAPRSILNHQIDRLAERGLVPFVGTELEFMVFDDSFRQAWSSGYHNLTPATDYNVDYAIHASTRMEPLLRDIRRGMESAGMYCEGVKGECNLGQQEIAFRYDHARVTCDNHTIYRNGAKEIADQHGKSLTFMAKYDEREGNSCHIHISLRGAGENGDAVFADESDPHGMSPLFRSFIAGILATLRELTLFYAPNINSYKRFVDGSFAPTAVAWGFDNRTCALRVVGHGHGMRVECRAPGGDVNQYLAVSALIAGGLYGIERDLELPEPMAGNAYTSGAERLPTTLAEAADLFAKSEVARAAFGDDVVEHYLNYARVEMAAFNAAVTDWERVRGFERL</sequence>
<gene>
    <name evidence="9" type="ORF">D806_025510</name>
</gene>
<name>A0A2U9PP39_MYCSE</name>
<reference evidence="10" key="2">
    <citation type="submission" date="2018-03" db="EMBL/GenBank/DDBJ databases">
        <authorList>
            <person name="Derbyshire K."/>
            <person name="Gray T.A."/>
            <person name="Champion M."/>
        </authorList>
    </citation>
    <scope>NUCLEOTIDE SEQUENCE [LARGE SCALE GENOMIC DNA]</scope>
    <source>
        <strain evidence="10">MKD8</strain>
    </source>
</reference>
<evidence type="ECO:0000259" key="7">
    <source>
        <dbReference type="PROSITE" id="PS51986"/>
    </source>
</evidence>
<keyword evidence="4" id="KW-0067">ATP-binding</keyword>